<evidence type="ECO:0000313" key="2">
    <source>
        <dbReference type="EMBL" id="GBM29886.1"/>
    </source>
</evidence>
<protein>
    <submittedName>
        <fullName evidence="2">Uncharacterized protein</fullName>
    </submittedName>
</protein>
<comment type="caution">
    <text evidence="2">The sequence shown here is derived from an EMBL/GenBank/DDBJ whole genome shotgun (WGS) entry which is preliminary data.</text>
</comment>
<sequence length="103" mass="11607">MGGFRPTFIISTSPVSIPAAVGALGVLNIILRNILIQELTGKNYVSMRIIPHPFLGTNSIWCSSKKSLKLWTRLSRRLKVLWLIFLLIPCLLDMVLLFNPLDM</sequence>
<evidence type="ECO:0000256" key="1">
    <source>
        <dbReference type="SAM" id="Phobius"/>
    </source>
</evidence>
<dbReference type="Proteomes" id="UP000499080">
    <property type="component" value="Unassembled WGS sequence"/>
</dbReference>
<feature type="transmembrane region" description="Helical" evidence="1">
    <location>
        <begin position="80"/>
        <end position="98"/>
    </location>
</feature>
<accession>A0A4Y2EPG4</accession>
<keyword evidence="1" id="KW-1133">Transmembrane helix</keyword>
<keyword evidence="1" id="KW-0812">Transmembrane</keyword>
<dbReference type="EMBL" id="BGPR01000647">
    <property type="protein sequence ID" value="GBM29886.1"/>
    <property type="molecule type" value="Genomic_DNA"/>
</dbReference>
<dbReference type="AlphaFoldDB" id="A0A4Y2EPG4"/>
<gene>
    <name evidence="2" type="ORF">AVEN_246450_1</name>
</gene>
<name>A0A4Y2EPG4_ARAVE</name>
<proteinExistence type="predicted"/>
<feature type="transmembrane region" description="Helical" evidence="1">
    <location>
        <begin position="15"/>
        <end position="35"/>
    </location>
</feature>
<organism evidence="2 3">
    <name type="scientific">Araneus ventricosus</name>
    <name type="common">Orbweaver spider</name>
    <name type="synonym">Epeira ventricosa</name>
    <dbReference type="NCBI Taxonomy" id="182803"/>
    <lineage>
        <taxon>Eukaryota</taxon>
        <taxon>Metazoa</taxon>
        <taxon>Ecdysozoa</taxon>
        <taxon>Arthropoda</taxon>
        <taxon>Chelicerata</taxon>
        <taxon>Arachnida</taxon>
        <taxon>Araneae</taxon>
        <taxon>Araneomorphae</taxon>
        <taxon>Entelegynae</taxon>
        <taxon>Araneoidea</taxon>
        <taxon>Araneidae</taxon>
        <taxon>Araneus</taxon>
    </lineage>
</organism>
<keyword evidence="1" id="KW-0472">Membrane</keyword>
<evidence type="ECO:0000313" key="3">
    <source>
        <dbReference type="Proteomes" id="UP000499080"/>
    </source>
</evidence>
<reference evidence="2 3" key="1">
    <citation type="journal article" date="2019" name="Sci. Rep.">
        <title>Orb-weaving spider Araneus ventricosus genome elucidates the spidroin gene catalogue.</title>
        <authorList>
            <person name="Kono N."/>
            <person name="Nakamura H."/>
            <person name="Ohtoshi R."/>
            <person name="Moran D.A.P."/>
            <person name="Shinohara A."/>
            <person name="Yoshida Y."/>
            <person name="Fujiwara M."/>
            <person name="Mori M."/>
            <person name="Tomita M."/>
            <person name="Arakawa K."/>
        </authorList>
    </citation>
    <scope>NUCLEOTIDE SEQUENCE [LARGE SCALE GENOMIC DNA]</scope>
</reference>
<keyword evidence="3" id="KW-1185">Reference proteome</keyword>